<proteinExistence type="predicted"/>
<dbReference type="Gene3D" id="3.10.450.240">
    <property type="match status" value="1"/>
</dbReference>
<feature type="transmembrane region" description="Helical" evidence="1">
    <location>
        <begin position="12"/>
        <end position="30"/>
    </location>
</feature>
<dbReference type="Proteomes" id="UP000054742">
    <property type="component" value="Unassembled WGS sequence"/>
</dbReference>
<dbReference type="PATRIC" id="fig|29422.6.peg.2863"/>
<dbReference type="AlphaFoldDB" id="A0A0W0S637"/>
<dbReference type="PANTHER" id="PTHR41542:SF1">
    <property type="entry name" value="BLL5807 PROTEIN"/>
    <property type="match status" value="1"/>
</dbReference>
<evidence type="ECO:0000313" key="4">
    <source>
        <dbReference type="Proteomes" id="UP000054742"/>
    </source>
</evidence>
<evidence type="ECO:0000256" key="1">
    <source>
        <dbReference type="SAM" id="Phobius"/>
    </source>
</evidence>
<reference evidence="3 4" key="1">
    <citation type="submission" date="2015-11" db="EMBL/GenBank/DDBJ databases">
        <title>Genomic analysis of 38 Legionella species identifies large and diverse effector repertoires.</title>
        <authorList>
            <person name="Burstein D."/>
            <person name="Amaro F."/>
            <person name="Zusman T."/>
            <person name="Lifshitz Z."/>
            <person name="Cohen O."/>
            <person name="Gilbert J.A."/>
            <person name="Pupko T."/>
            <person name="Shuman H.A."/>
            <person name="Segal G."/>
        </authorList>
    </citation>
    <scope>NUCLEOTIDE SEQUENCE [LARGE SCALE GENOMIC DNA]</scope>
    <source>
        <strain evidence="3 4">ATCC 43878</strain>
    </source>
</reference>
<keyword evidence="4" id="KW-1185">Reference proteome</keyword>
<gene>
    <name evidence="3" type="ORF">Lbru_2697</name>
</gene>
<evidence type="ECO:0000259" key="2">
    <source>
        <dbReference type="SMART" id="SM00978"/>
    </source>
</evidence>
<dbReference type="Pfam" id="PF04280">
    <property type="entry name" value="Tim44"/>
    <property type="match status" value="1"/>
</dbReference>
<dbReference type="SUPFAM" id="SSF54427">
    <property type="entry name" value="NTF2-like"/>
    <property type="match status" value="1"/>
</dbReference>
<evidence type="ECO:0000313" key="3">
    <source>
        <dbReference type="EMBL" id="KTC78405.1"/>
    </source>
</evidence>
<name>A0A0W0S637_9GAMM</name>
<protein>
    <submittedName>
        <fullName evidence="3">Transmembrane protein</fullName>
    </submittedName>
</protein>
<feature type="transmembrane region" description="Helical" evidence="1">
    <location>
        <begin position="98"/>
        <end position="115"/>
    </location>
</feature>
<dbReference type="STRING" id="29422.Lbru_2697"/>
<dbReference type="SMART" id="SM00978">
    <property type="entry name" value="Tim44"/>
    <property type="match status" value="1"/>
</dbReference>
<comment type="caution">
    <text evidence="3">The sequence shown here is derived from an EMBL/GenBank/DDBJ whole genome shotgun (WGS) entry which is preliminary data.</text>
</comment>
<feature type="transmembrane region" description="Helical" evidence="1">
    <location>
        <begin position="72"/>
        <end position="92"/>
    </location>
</feature>
<dbReference type="EMBL" id="LNXV01000033">
    <property type="protein sequence ID" value="KTC78405.1"/>
    <property type="molecule type" value="Genomic_DNA"/>
</dbReference>
<dbReference type="PANTHER" id="PTHR41542">
    <property type="entry name" value="BLL5807 PROTEIN"/>
    <property type="match status" value="1"/>
</dbReference>
<dbReference type="InterPro" id="IPR032710">
    <property type="entry name" value="NTF2-like_dom_sf"/>
</dbReference>
<organism evidence="3 4">
    <name type="scientific">Legionella brunensis</name>
    <dbReference type="NCBI Taxonomy" id="29422"/>
    <lineage>
        <taxon>Bacteria</taxon>
        <taxon>Pseudomonadati</taxon>
        <taxon>Pseudomonadota</taxon>
        <taxon>Gammaproteobacteria</taxon>
        <taxon>Legionellales</taxon>
        <taxon>Legionellaceae</taxon>
        <taxon>Legionella</taxon>
    </lineage>
</organism>
<keyword evidence="1 3" id="KW-0812">Transmembrane</keyword>
<sequence>MLIDFIKKDNTVRTLLLSLLIGLLSFGLVVNEAAAKRFGGGRSFGVQRSHSSLFSSKPKPNTIGQRANTNRWGGVLGGLLAGGLLASLFMGNGLGSGLLSWFIVGAVLLFVINFIRRRTQPGFQSSYASRQTSSNWQPNTYANNNNYQTMGGASYSAGFVEEEFLREAKVKFIRLQTAYDQKNLQDLQEFTTPEVFAEIKMQLDERSDELNKTEVINLNAQLLDVSEQGDSTIASVRFTGSIKENDDPVSSLDEIWHFRKFYRTNAWVVGGLQQEVLLPS</sequence>
<feature type="domain" description="Tim44-like" evidence="2">
    <location>
        <begin position="148"/>
        <end position="274"/>
    </location>
</feature>
<dbReference type="InterPro" id="IPR007379">
    <property type="entry name" value="Tim44-like_dom"/>
</dbReference>
<keyword evidence="1" id="KW-0472">Membrane</keyword>
<accession>A0A0W0S637</accession>
<keyword evidence="1" id="KW-1133">Transmembrane helix</keyword>